<dbReference type="KEGG" id="mcos:GM418_22730"/>
<dbReference type="InterPro" id="IPR050639">
    <property type="entry name" value="SSR_resolvase"/>
</dbReference>
<dbReference type="InterPro" id="IPR006118">
    <property type="entry name" value="Recombinase_CS"/>
</dbReference>
<reference evidence="9 10" key="1">
    <citation type="submission" date="2019-11" db="EMBL/GenBank/DDBJ databases">
        <authorList>
            <person name="Zheng R.K."/>
            <person name="Sun C.M."/>
        </authorList>
    </citation>
    <scope>NUCLEOTIDE SEQUENCE [LARGE SCALE GENOMIC DNA]</scope>
    <source>
        <strain evidence="9 10">WC007</strain>
    </source>
</reference>
<dbReference type="CDD" id="cd00338">
    <property type="entry name" value="Ser_Recombinase"/>
    <property type="match status" value="1"/>
</dbReference>
<evidence type="ECO:0000259" key="8">
    <source>
        <dbReference type="PROSITE" id="PS51737"/>
    </source>
</evidence>
<keyword evidence="2" id="KW-0238">DNA-binding</keyword>
<evidence type="ECO:0000256" key="2">
    <source>
        <dbReference type="ARBA" id="ARBA00023125"/>
    </source>
</evidence>
<dbReference type="PANTHER" id="PTHR30461:SF23">
    <property type="entry name" value="DNA RECOMBINASE-RELATED"/>
    <property type="match status" value="1"/>
</dbReference>
<feature type="active site" description="O-(5'-phospho-DNA)-serine intermediate" evidence="4 5">
    <location>
        <position position="11"/>
    </location>
</feature>
<name>A0A6I6K1Q7_9BACT</name>
<evidence type="ECO:0000313" key="9">
    <source>
        <dbReference type="EMBL" id="QGY46372.1"/>
    </source>
</evidence>
<dbReference type="EMBL" id="CP046401">
    <property type="protein sequence ID" value="QGY46372.1"/>
    <property type="molecule type" value="Genomic_DNA"/>
</dbReference>
<evidence type="ECO:0000256" key="4">
    <source>
        <dbReference type="PIRSR" id="PIRSR606118-50"/>
    </source>
</evidence>
<dbReference type="InterPro" id="IPR006119">
    <property type="entry name" value="Resolv_N"/>
</dbReference>
<dbReference type="InterPro" id="IPR036162">
    <property type="entry name" value="Resolvase-like_N_sf"/>
</dbReference>
<keyword evidence="3" id="KW-0233">DNA recombination</keyword>
<dbReference type="SUPFAM" id="SSF53041">
    <property type="entry name" value="Resolvase-like"/>
    <property type="match status" value="1"/>
</dbReference>
<accession>A0A6I6K1Q7</accession>
<dbReference type="PROSITE" id="PS51737">
    <property type="entry name" value="RECOMBINASE_DNA_BIND"/>
    <property type="match status" value="1"/>
</dbReference>
<keyword evidence="6" id="KW-0175">Coiled coil</keyword>
<dbReference type="GO" id="GO:0000150">
    <property type="term" value="F:DNA strand exchange activity"/>
    <property type="evidence" value="ECO:0007669"/>
    <property type="project" value="InterPro"/>
</dbReference>
<evidence type="ECO:0000313" key="10">
    <source>
        <dbReference type="Proteomes" id="UP000428260"/>
    </source>
</evidence>
<evidence type="ECO:0000256" key="3">
    <source>
        <dbReference type="ARBA" id="ARBA00023172"/>
    </source>
</evidence>
<evidence type="ECO:0000259" key="7">
    <source>
        <dbReference type="PROSITE" id="PS51736"/>
    </source>
</evidence>
<feature type="domain" description="Resolvase/invertase-type recombinase catalytic" evidence="7">
    <location>
        <begin position="3"/>
        <end position="151"/>
    </location>
</feature>
<dbReference type="InterPro" id="IPR011109">
    <property type="entry name" value="DNA_bind_recombinase_dom"/>
</dbReference>
<dbReference type="Gene3D" id="3.90.1750.20">
    <property type="entry name" value="Putative Large Serine Recombinase, Chain B, Domain 2"/>
    <property type="match status" value="1"/>
</dbReference>
<dbReference type="PANTHER" id="PTHR30461">
    <property type="entry name" value="DNA-INVERTASE FROM LAMBDOID PROPHAGE"/>
    <property type="match status" value="1"/>
</dbReference>
<keyword evidence="10" id="KW-1185">Reference proteome</keyword>
<dbReference type="InterPro" id="IPR038109">
    <property type="entry name" value="DNA_bind_recomb_sf"/>
</dbReference>
<dbReference type="RefSeq" id="WP_158869508.1">
    <property type="nucleotide sequence ID" value="NZ_CP046401.1"/>
</dbReference>
<dbReference type="PROSITE" id="PS51736">
    <property type="entry name" value="RECOMBINASES_3"/>
    <property type="match status" value="1"/>
</dbReference>
<keyword evidence="1" id="KW-0229">DNA integration</keyword>
<proteinExistence type="predicted"/>
<dbReference type="GO" id="GO:0003677">
    <property type="term" value="F:DNA binding"/>
    <property type="evidence" value="ECO:0007669"/>
    <property type="project" value="UniProtKB-KW"/>
</dbReference>
<dbReference type="InterPro" id="IPR025827">
    <property type="entry name" value="Zn_ribbon_recom_dom"/>
</dbReference>
<gene>
    <name evidence="9" type="ORF">GM418_22730</name>
</gene>
<dbReference type="Pfam" id="PF07508">
    <property type="entry name" value="Recombinase"/>
    <property type="match status" value="1"/>
</dbReference>
<feature type="coiled-coil region" evidence="6">
    <location>
        <begin position="364"/>
        <end position="412"/>
    </location>
</feature>
<protein>
    <submittedName>
        <fullName evidence="9">Recombinase family protein</fullName>
    </submittedName>
</protein>
<dbReference type="AlphaFoldDB" id="A0A6I6K1Q7"/>
<evidence type="ECO:0000256" key="5">
    <source>
        <dbReference type="PROSITE-ProRule" id="PRU10137"/>
    </source>
</evidence>
<dbReference type="PROSITE" id="PS00397">
    <property type="entry name" value="RECOMBINASES_1"/>
    <property type="match status" value="1"/>
</dbReference>
<dbReference type="Proteomes" id="UP000428260">
    <property type="component" value="Chromosome"/>
</dbReference>
<dbReference type="Pfam" id="PF00239">
    <property type="entry name" value="Resolvase"/>
    <property type="match status" value="1"/>
</dbReference>
<feature type="domain" description="Recombinase" evidence="8">
    <location>
        <begin position="158"/>
        <end position="268"/>
    </location>
</feature>
<dbReference type="Pfam" id="PF13408">
    <property type="entry name" value="Zn_ribbon_recom"/>
    <property type="match status" value="1"/>
</dbReference>
<sequence>MRIADLYIRVSTDEQADKGYSQRDQEERLTKYCEINNIEVRKVVFEDHSAKTFKRPAWTKLLGELRKRRGQSDLILFTKWDRFSRNAGDAYQMISTLRNLGVEPQAVEQPLDLSIPENKMMLAFYLAAPEVENDRRALNVFHGMRRAKKEGRWMGTAPIGYANKVSETGKKYIAPRETTGKIMKWVFEELAREQFNTEQVWKMAKSKGLKCSKNAFWLAIRNPLYCGKIFIPKYKDEESYFVTGQHEPLITETLFYKVQDVLDGRKKVQRTKILVDDNLPLRGFLICPQCGRLLSGSASKGRTKYYHYYHCTGGCDFRHSAIDLNEKIVDKIGEYVRPIPKLKLYKEAILNRYNEKTKAQKGDIQQIKLQLQEENKRLSKARELLLCGDIEAEDYRIMKSEIETRITRLEAKLTGSINDSENVEPLWDKAISSISNLDSLYENGSITQKRKIIGSVFPEKLTFDGIQFRTTRINEALEYILLIDNKIGGKKNGTNSSILNLSRNVNLKGLEPLTS</sequence>
<dbReference type="SMART" id="SM00857">
    <property type="entry name" value="Resolvase"/>
    <property type="match status" value="1"/>
</dbReference>
<dbReference type="Gene3D" id="3.40.50.1390">
    <property type="entry name" value="Resolvase, N-terminal catalytic domain"/>
    <property type="match status" value="1"/>
</dbReference>
<dbReference type="GO" id="GO:0015074">
    <property type="term" value="P:DNA integration"/>
    <property type="evidence" value="ECO:0007669"/>
    <property type="project" value="UniProtKB-KW"/>
</dbReference>
<evidence type="ECO:0000256" key="6">
    <source>
        <dbReference type="SAM" id="Coils"/>
    </source>
</evidence>
<evidence type="ECO:0000256" key="1">
    <source>
        <dbReference type="ARBA" id="ARBA00022908"/>
    </source>
</evidence>
<organism evidence="9 10">
    <name type="scientific">Maribellus comscasis</name>
    <dbReference type="NCBI Taxonomy" id="2681766"/>
    <lineage>
        <taxon>Bacteria</taxon>
        <taxon>Pseudomonadati</taxon>
        <taxon>Bacteroidota</taxon>
        <taxon>Bacteroidia</taxon>
        <taxon>Marinilabiliales</taxon>
        <taxon>Prolixibacteraceae</taxon>
        <taxon>Maribellus</taxon>
    </lineage>
</organism>